<dbReference type="RefSeq" id="WP_037360099.1">
    <property type="nucleotide sequence ID" value="NZ_BHZF01000001.1"/>
</dbReference>
<name>A0A369A768_9FLAO</name>
<dbReference type="InterPro" id="IPR003593">
    <property type="entry name" value="AAA+_ATPase"/>
</dbReference>
<dbReference type="InterPro" id="IPR008921">
    <property type="entry name" value="DNA_pol3_clamp-load_cplx_C"/>
</dbReference>
<keyword evidence="4 11" id="KW-0235">DNA replication</keyword>
<dbReference type="InterPro" id="IPR027417">
    <property type="entry name" value="P-loop_NTPase"/>
</dbReference>
<dbReference type="EC" id="2.7.7.7" evidence="11"/>
<protein>
    <recommendedName>
        <fullName evidence="11">DNA polymerase III subunit gamma/tau</fullName>
        <ecNumber evidence="11">2.7.7.7</ecNumber>
    </recommendedName>
</protein>
<dbReference type="Gene3D" id="1.10.8.60">
    <property type="match status" value="1"/>
</dbReference>
<dbReference type="Pfam" id="PF12169">
    <property type="entry name" value="DNA_pol3_gamma3"/>
    <property type="match status" value="1"/>
</dbReference>
<comment type="subunit">
    <text evidence="11">DNA polymerase III contains a core (composed of alpha, epsilon and theta chains) that associates with a tau subunit. This core dimerizes to form the POLIII' complex. PolIII' associates with the gamma complex (composed of gamma, delta, delta', psi and chi chains) and with the beta chain to form the complete DNA polymerase III complex.</text>
</comment>
<dbReference type="AlphaFoldDB" id="A0A369A768"/>
<keyword evidence="8 11" id="KW-0067">ATP-binding</keyword>
<dbReference type="NCBIfam" id="TIGR01128">
    <property type="entry name" value="holA"/>
    <property type="match status" value="1"/>
</dbReference>
<keyword evidence="7" id="KW-0862">Zinc</keyword>
<reference evidence="13 14" key="1">
    <citation type="submission" date="2018-07" db="EMBL/GenBank/DDBJ databases">
        <title>Genomic Encyclopedia of Type Strains, Phase IV (KMG-IV): sequencing the most valuable type-strain genomes for metagenomic binning, comparative biology and taxonomic classification.</title>
        <authorList>
            <person name="Goeker M."/>
        </authorList>
    </citation>
    <scope>NUCLEOTIDE SEQUENCE [LARGE SCALE GENOMIC DNA]</scope>
    <source>
        <strain evidence="13 14">DSM 21410</strain>
    </source>
</reference>
<dbReference type="GO" id="GO:0003677">
    <property type="term" value="F:DNA binding"/>
    <property type="evidence" value="ECO:0007669"/>
    <property type="project" value="InterPro"/>
</dbReference>
<dbReference type="SUPFAM" id="SSF52540">
    <property type="entry name" value="P-loop containing nucleoside triphosphate hydrolases"/>
    <property type="match status" value="1"/>
</dbReference>
<comment type="similarity">
    <text evidence="1 11">Belongs to the DnaX/STICHEL family.</text>
</comment>
<evidence type="ECO:0000313" key="14">
    <source>
        <dbReference type="Proteomes" id="UP000253517"/>
    </source>
</evidence>
<keyword evidence="6 11" id="KW-0547">Nucleotide-binding</keyword>
<dbReference type="NCBIfam" id="TIGR02397">
    <property type="entry name" value="dnaX_nterm"/>
    <property type="match status" value="1"/>
</dbReference>
<evidence type="ECO:0000256" key="7">
    <source>
        <dbReference type="ARBA" id="ARBA00022833"/>
    </source>
</evidence>
<dbReference type="Gene3D" id="3.40.50.300">
    <property type="entry name" value="P-loop containing nucleotide triphosphate hydrolases"/>
    <property type="match status" value="1"/>
</dbReference>
<comment type="function">
    <text evidence="11">DNA polymerase III is a complex, multichain enzyme responsible for most of the replicative synthesis in bacteria. This DNA polymerase also exhibits 3' to 5' exonuclease activity.</text>
</comment>
<dbReference type="NCBIfam" id="NF004046">
    <property type="entry name" value="PRK05563.1"/>
    <property type="match status" value="1"/>
</dbReference>
<dbReference type="CDD" id="cd00009">
    <property type="entry name" value="AAA"/>
    <property type="match status" value="1"/>
</dbReference>
<dbReference type="InterPro" id="IPR050238">
    <property type="entry name" value="DNA_Rep/Repair_Clamp_Loader"/>
</dbReference>
<dbReference type="Pfam" id="PF22608">
    <property type="entry name" value="DNAX_ATPase_lid"/>
    <property type="match status" value="1"/>
</dbReference>
<accession>A0A369A768</accession>
<evidence type="ECO:0000256" key="1">
    <source>
        <dbReference type="ARBA" id="ARBA00006360"/>
    </source>
</evidence>
<dbReference type="InterPro" id="IPR012763">
    <property type="entry name" value="DNA_pol_III_sug/sutau_N"/>
</dbReference>
<dbReference type="InterPro" id="IPR022754">
    <property type="entry name" value="DNA_pol_III_gamma-3"/>
</dbReference>
<dbReference type="InterPro" id="IPR005790">
    <property type="entry name" value="DNA_polIII_delta"/>
</dbReference>
<evidence type="ECO:0000256" key="4">
    <source>
        <dbReference type="ARBA" id="ARBA00022705"/>
    </source>
</evidence>
<feature type="domain" description="AAA+ ATPase" evidence="12">
    <location>
        <begin position="38"/>
        <end position="167"/>
    </location>
</feature>
<proteinExistence type="inferred from homology"/>
<dbReference type="Proteomes" id="UP000253517">
    <property type="component" value="Unassembled WGS sequence"/>
</dbReference>
<dbReference type="SUPFAM" id="SSF48019">
    <property type="entry name" value="post-AAA+ oligomerization domain-like"/>
    <property type="match status" value="1"/>
</dbReference>
<keyword evidence="2 11" id="KW-0808">Transferase</keyword>
<evidence type="ECO:0000256" key="5">
    <source>
        <dbReference type="ARBA" id="ARBA00022723"/>
    </source>
</evidence>
<evidence type="ECO:0000256" key="10">
    <source>
        <dbReference type="ARBA" id="ARBA00049244"/>
    </source>
</evidence>
<dbReference type="EMBL" id="QPJS01000001">
    <property type="protein sequence ID" value="RCX05190.1"/>
    <property type="molecule type" value="Genomic_DNA"/>
</dbReference>
<organism evidence="13 14">
    <name type="scientific">Schleiferia thermophila</name>
    <dbReference type="NCBI Taxonomy" id="884107"/>
    <lineage>
        <taxon>Bacteria</taxon>
        <taxon>Pseudomonadati</taxon>
        <taxon>Bacteroidota</taxon>
        <taxon>Flavobacteriia</taxon>
        <taxon>Flavobacteriales</taxon>
        <taxon>Schleiferiaceae</taxon>
        <taxon>Schleiferia</taxon>
    </lineage>
</organism>
<dbReference type="CDD" id="cd18137">
    <property type="entry name" value="HLD_clamp_pol_III_gamma_tau"/>
    <property type="match status" value="1"/>
</dbReference>
<gene>
    <name evidence="11" type="primary">dnaX</name>
    <name evidence="13" type="ORF">DES35_101473</name>
</gene>
<evidence type="ECO:0000256" key="8">
    <source>
        <dbReference type="ARBA" id="ARBA00022840"/>
    </source>
</evidence>
<dbReference type="GO" id="GO:0006261">
    <property type="term" value="P:DNA-templated DNA replication"/>
    <property type="evidence" value="ECO:0007669"/>
    <property type="project" value="TreeGrafter"/>
</dbReference>
<comment type="catalytic activity">
    <reaction evidence="10 11">
        <text>DNA(n) + a 2'-deoxyribonucleoside 5'-triphosphate = DNA(n+1) + diphosphate</text>
        <dbReference type="Rhea" id="RHEA:22508"/>
        <dbReference type="Rhea" id="RHEA-COMP:17339"/>
        <dbReference type="Rhea" id="RHEA-COMP:17340"/>
        <dbReference type="ChEBI" id="CHEBI:33019"/>
        <dbReference type="ChEBI" id="CHEBI:61560"/>
        <dbReference type="ChEBI" id="CHEBI:173112"/>
        <dbReference type="EC" id="2.7.7.7"/>
    </reaction>
</comment>
<sequence>MEEFIVSARKYRPTDFSSVVGQEHITKTLERAIQNNQLAHALLFTGPRGVGKTTCARIVARRINQTSKDDLTDYSLNIFELDAASNNSVDDIRHLNEQVRVAPQLGRYKVYIIDEVHMLTTAAFNAFLKTLEEPPIHVKFILATTEKHKILPTILSRCQVYDFRRISVDEIVAHLQKICEKEGIQAEPMALHIIAQKSDGALRDALSIFDKMVSFSGKNLTFDETIKNLNVLDYEYYFKVVDSLLVNDPWQLLLIFKEILDHGHDAQIFINGLASHFRDLLVAGNNRTKSLLEVPHQIKNKYEEQASKLSPNDIFKALKTLNETDVKYKTSNNPRLLVELTLIQLSSIFKSKEPKK</sequence>
<evidence type="ECO:0000256" key="2">
    <source>
        <dbReference type="ARBA" id="ARBA00022679"/>
    </source>
</evidence>
<keyword evidence="14" id="KW-1185">Reference proteome</keyword>
<keyword evidence="3 11" id="KW-0548">Nucleotidyltransferase</keyword>
<dbReference type="Gene3D" id="1.20.272.10">
    <property type="match status" value="1"/>
</dbReference>
<dbReference type="Pfam" id="PF13177">
    <property type="entry name" value="DNA_pol3_delta2"/>
    <property type="match status" value="1"/>
</dbReference>
<dbReference type="PANTHER" id="PTHR11669">
    <property type="entry name" value="REPLICATION FACTOR C / DNA POLYMERASE III GAMMA-TAU SUBUNIT"/>
    <property type="match status" value="1"/>
</dbReference>
<evidence type="ECO:0000256" key="9">
    <source>
        <dbReference type="ARBA" id="ARBA00022932"/>
    </source>
</evidence>
<evidence type="ECO:0000259" key="12">
    <source>
        <dbReference type="SMART" id="SM00382"/>
    </source>
</evidence>
<dbReference type="InterPro" id="IPR001270">
    <property type="entry name" value="ClpA/B"/>
</dbReference>
<dbReference type="GO" id="GO:0003887">
    <property type="term" value="F:DNA-directed DNA polymerase activity"/>
    <property type="evidence" value="ECO:0007669"/>
    <property type="project" value="UniProtKB-KW"/>
</dbReference>
<keyword evidence="9 11" id="KW-0239">DNA-directed DNA polymerase</keyword>
<evidence type="ECO:0000256" key="3">
    <source>
        <dbReference type="ARBA" id="ARBA00022695"/>
    </source>
</evidence>
<evidence type="ECO:0000313" key="13">
    <source>
        <dbReference type="EMBL" id="RCX05190.1"/>
    </source>
</evidence>
<keyword evidence="5" id="KW-0479">Metal-binding</keyword>
<dbReference type="GO" id="GO:0046872">
    <property type="term" value="F:metal ion binding"/>
    <property type="evidence" value="ECO:0007669"/>
    <property type="project" value="UniProtKB-KW"/>
</dbReference>
<evidence type="ECO:0000256" key="11">
    <source>
        <dbReference type="RuleBase" id="RU364063"/>
    </source>
</evidence>
<dbReference type="FunFam" id="1.10.8.60:FF:000013">
    <property type="entry name" value="DNA polymerase III subunit gamma/tau"/>
    <property type="match status" value="1"/>
</dbReference>
<dbReference type="InterPro" id="IPR045085">
    <property type="entry name" value="HLD_clamp_pol_III_gamma_tau"/>
</dbReference>
<evidence type="ECO:0000256" key="6">
    <source>
        <dbReference type="ARBA" id="ARBA00022741"/>
    </source>
</evidence>
<dbReference type="PRINTS" id="PR00300">
    <property type="entry name" value="CLPPROTEASEA"/>
</dbReference>
<comment type="caution">
    <text evidence="13">The sequence shown here is derived from an EMBL/GenBank/DDBJ whole genome shotgun (WGS) entry which is preliminary data.</text>
</comment>
<dbReference type="GO" id="GO:0005524">
    <property type="term" value="F:ATP binding"/>
    <property type="evidence" value="ECO:0007669"/>
    <property type="project" value="UniProtKB-KW"/>
</dbReference>
<dbReference type="SMART" id="SM00382">
    <property type="entry name" value="AAA"/>
    <property type="match status" value="1"/>
</dbReference>
<dbReference type="GO" id="GO:0009360">
    <property type="term" value="C:DNA polymerase III complex"/>
    <property type="evidence" value="ECO:0007669"/>
    <property type="project" value="InterPro"/>
</dbReference>
<dbReference type="PANTHER" id="PTHR11669:SF0">
    <property type="entry name" value="PROTEIN STICHEL-LIKE 2"/>
    <property type="match status" value="1"/>
</dbReference>